<sequence length="453" mass="50387">MNGGSALNYLLLGFCNCFWIPTAMKFGRRPVFIVTTVFVIGSAVWTANVHGTATWMLSNALNGLGTSAYQAVIQLSIFDTFFAHQRGRTLSIYIFGQQLGSIIGLISGGSMADGPGWRWSQYIIAIGNAVVLLLFIFTFRESLFPRFLFTRLQGMASRSEKAEEGTENVFKSEEKTMDKVITTNTDIAAHPGLHISKPTYPKSLKPWTYWSQDPTSYWQYFRRPFMLFTFPNVVIAGMMFAFGCTAGIVTFNTISEILNDSPYNFSTTATGLVFFAALVGNILGWMTGFMSDWIVLYLSRRNKGIREPEMRLWTLCISFIYAALGYLLYGWSAEFGLSWILVAIGVASMIAHQVSACTVATAYAMDCFPGISGELVVVLAICSSCINFAISYSVQPLISAVGYGYAFTFFGLCVLGSMVTAVPLYIWGKRWRKIGAPKWKVWIAEREQFNTGE</sequence>
<dbReference type="Proteomes" id="UP000799439">
    <property type="component" value="Unassembled WGS sequence"/>
</dbReference>
<evidence type="ECO:0000256" key="1">
    <source>
        <dbReference type="ARBA" id="ARBA00004141"/>
    </source>
</evidence>
<feature type="transmembrane region" description="Helical" evidence="5">
    <location>
        <begin position="90"/>
        <end position="107"/>
    </location>
</feature>
<comment type="subcellular location">
    <subcellularLocation>
        <location evidence="1">Membrane</location>
        <topology evidence="1">Multi-pass membrane protein</topology>
    </subcellularLocation>
</comment>
<dbReference type="Gene3D" id="1.20.1250.20">
    <property type="entry name" value="MFS general substrate transporter like domains"/>
    <property type="match status" value="1"/>
</dbReference>
<feature type="transmembrane region" description="Helical" evidence="5">
    <location>
        <begin position="271"/>
        <end position="298"/>
    </location>
</feature>
<feature type="transmembrane region" description="Helical" evidence="5">
    <location>
        <begin position="119"/>
        <end position="139"/>
    </location>
</feature>
<dbReference type="GO" id="GO:0005886">
    <property type="term" value="C:plasma membrane"/>
    <property type="evidence" value="ECO:0007669"/>
    <property type="project" value="TreeGrafter"/>
</dbReference>
<evidence type="ECO:0000256" key="3">
    <source>
        <dbReference type="ARBA" id="ARBA00022989"/>
    </source>
</evidence>
<dbReference type="AlphaFoldDB" id="A0A9P4IXG5"/>
<dbReference type="PANTHER" id="PTHR23502">
    <property type="entry name" value="MAJOR FACILITATOR SUPERFAMILY"/>
    <property type="match status" value="1"/>
</dbReference>
<feature type="transmembrane region" description="Helical" evidence="5">
    <location>
        <begin position="31"/>
        <end position="48"/>
    </location>
</feature>
<comment type="caution">
    <text evidence="6">The sequence shown here is derived from an EMBL/GenBank/DDBJ whole genome shotgun (WGS) entry which is preliminary data.</text>
</comment>
<feature type="transmembrane region" description="Helical" evidence="5">
    <location>
        <begin position="406"/>
        <end position="428"/>
    </location>
</feature>
<evidence type="ECO:0000256" key="2">
    <source>
        <dbReference type="ARBA" id="ARBA00022692"/>
    </source>
</evidence>
<evidence type="ECO:0000313" key="7">
    <source>
        <dbReference type="Proteomes" id="UP000799439"/>
    </source>
</evidence>
<dbReference type="SUPFAM" id="SSF103473">
    <property type="entry name" value="MFS general substrate transporter"/>
    <property type="match status" value="1"/>
</dbReference>
<gene>
    <name evidence="6" type="ORF">K461DRAFT_282105</name>
</gene>
<keyword evidence="7" id="KW-1185">Reference proteome</keyword>
<feature type="transmembrane region" description="Helical" evidence="5">
    <location>
        <begin position="375"/>
        <end position="394"/>
    </location>
</feature>
<feature type="transmembrane region" description="Helical" evidence="5">
    <location>
        <begin position="337"/>
        <end position="363"/>
    </location>
</feature>
<keyword evidence="4 5" id="KW-0472">Membrane</keyword>
<evidence type="ECO:0000256" key="4">
    <source>
        <dbReference type="ARBA" id="ARBA00023136"/>
    </source>
</evidence>
<dbReference type="Pfam" id="PF07690">
    <property type="entry name" value="MFS_1"/>
    <property type="match status" value="1"/>
</dbReference>
<feature type="transmembrane region" description="Helical" evidence="5">
    <location>
        <begin position="6"/>
        <end position="24"/>
    </location>
</feature>
<protein>
    <submittedName>
        <fullName evidence="6">MFS transporter</fullName>
    </submittedName>
</protein>
<dbReference type="PANTHER" id="PTHR23502:SF178">
    <property type="entry name" value="TRANSPORTER, PUTATIVE (AFU_ORTHOLOGUE AFUA_2G02040)-RELATED"/>
    <property type="match status" value="1"/>
</dbReference>
<reference evidence="6" key="1">
    <citation type="journal article" date="2020" name="Stud. Mycol.">
        <title>101 Dothideomycetes genomes: a test case for predicting lifestyles and emergence of pathogens.</title>
        <authorList>
            <person name="Haridas S."/>
            <person name="Albert R."/>
            <person name="Binder M."/>
            <person name="Bloem J."/>
            <person name="Labutti K."/>
            <person name="Salamov A."/>
            <person name="Andreopoulos B."/>
            <person name="Baker S."/>
            <person name="Barry K."/>
            <person name="Bills G."/>
            <person name="Bluhm B."/>
            <person name="Cannon C."/>
            <person name="Castanera R."/>
            <person name="Culley D."/>
            <person name="Daum C."/>
            <person name="Ezra D."/>
            <person name="Gonzalez J."/>
            <person name="Henrissat B."/>
            <person name="Kuo A."/>
            <person name="Liang C."/>
            <person name="Lipzen A."/>
            <person name="Lutzoni F."/>
            <person name="Magnuson J."/>
            <person name="Mondo S."/>
            <person name="Nolan M."/>
            <person name="Ohm R."/>
            <person name="Pangilinan J."/>
            <person name="Park H.-J."/>
            <person name="Ramirez L."/>
            <person name="Alfaro M."/>
            <person name="Sun H."/>
            <person name="Tritt A."/>
            <person name="Yoshinaga Y."/>
            <person name="Zwiers L.-H."/>
            <person name="Turgeon B."/>
            <person name="Goodwin S."/>
            <person name="Spatafora J."/>
            <person name="Crous P."/>
            <person name="Grigoriev I."/>
        </authorList>
    </citation>
    <scope>NUCLEOTIDE SEQUENCE</scope>
    <source>
        <strain evidence="6">CBS 260.36</strain>
    </source>
</reference>
<feature type="transmembrane region" description="Helical" evidence="5">
    <location>
        <begin position="310"/>
        <end position="331"/>
    </location>
</feature>
<evidence type="ECO:0000256" key="5">
    <source>
        <dbReference type="SAM" id="Phobius"/>
    </source>
</evidence>
<evidence type="ECO:0000313" key="6">
    <source>
        <dbReference type="EMBL" id="KAF2148639.1"/>
    </source>
</evidence>
<proteinExistence type="predicted"/>
<keyword evidence="3 5" id="KW-1133">Transmembrane helix</keyword>
<organism evidence="6 7">
    <name type="scientific">Myriangium duriaei CBS 260.36</name>
    <dbReference type="NCBI Taxonomy" id="1168546"/>
    <lineage>
        <taxon>Eukaryota</taxon>
        <taxon>Fungi</taxon>
        <taxon>Dikarya</taxon>
        <taxon>Ascomycota</taxon>
        <taxon>Pezizomycotina</taxon>
        <taxon>Dothideomycetes</taxon>
        <taxon>Dothideomycetidae</taxon>
        <taxon>Myriangiales</taxon>
        <taxon>Myriangiaceae</taxon>
        <taxon>Myriangium</taxon>
    </lineage>
</organism>
<dbReference type="GO" id="GO:0022857">
    <property type="term" value="F:transmembrane transporter activity"/>
    <property type="evidence" value="ECO:0007669"/>
    <property type="project" value="InterPro"/>
</dbReference>
<keyword evidence="2 5" id="KW-0812">Transmembrane</keyword>
<dbReference type="OrthoDB" id="5215911at2759"/>
<dbReference type="InterPro" id="IPR011701">
    <property type="entry name" value="MFS"/>
</dbReference>
<accession>A0A9P4IXG5</accession>
<dbReference type="InterPro" id="IPR036259">
    <property type="entry name" value="MFS_trans_sf"/>
</dbReference>
<name>A0A9P4IXG5_9PEZI</name>
<feature type="transmembrane region" description="Helical" evidence="5">
    <location>
        <begin position="225"/>
        <end position="251"/>
    </location>
</feature>
<dbReference type="EMBL" id="ML996092">
    <property type="protein sequence ID" value="KAF2148639.1"/>
    <property type="molecule type" value="Genomic_DNA"/>
</dbReference>